<keyword evidence="1" id="KW-0472">Membrane</keyword>
<feature type="transmembrane region" description="Helical" evidence="1">
    <location>
        <begin position="248"/>
        <end position="266"/>
    </location>
</feature>
<accession>A0A2S5A874</accession>
<dbReference type="Pfam" id="PF01757">
    <property type="entry name" value="Acyl_transf_3"/>
    <property type="match status" value="1"/>
</dbReference>
<dbReference type="OrthoDB" id="9816048at2"/>
<reference evidence="3 4" key="1">
    <citation type="submission" date="2018-01" db="EMBL/GenBank/DDBJ databases">
        <authorList>
            <person name="Gaut B.S."/>
            <person name="Morton B.R."/>
            <person name="Clegg M.T."/>
            <person name="Duvall M.R."/>
        </authorList>
    </citation>
    <scope>NUCLEOTIDE SEQUENCE [LARGE SCALE GENOMIC DNA]</scope>
    <source>
        <strain evidence="3 4">HR-AY</strain>
    </source>
</reference>
<comment type="caution">
    <text evidence="3">The sequence shown here is derived from an EMBL/GenBank/DDBJ whole genome shotgun (WGS) entry which is preliminary data.</text>
</comment>
<feature type="transmembrane region" description="Helical" evidence="1">
    <location>
        <begin position="122"/>
        <end position="143"/>
    </location>
</feature>
<name>A0A2S5A874_9FLAO</name>
<feature type="domain" description="Acyltransferase 3" evidence="2">
    <location>
        <begin position="11"/>
        <end position="330"/>
    </location>
</feature>
<feature type="transmembrane region" description="Helical" evidence="1">
    <location>
        <begin position="12"/>
        <end position="29"/>
    </location>
</feature>
<dbReference type="AlphaFoldDB" id="A0A2S5A874"/>
<feature type="transmembrane region" description="Helical" evidence="1">
    <location>
        <begin position="155"/>
        <end position="174"/>
    </location>
</feature>
<sequence length="376" mass="44094">MIEKDKRIQIFDIAKGISIILMTVGRYDFTDIYPNLLKFQNVAVFLRMPTFIFISGYLFSERLNFKEFLSHKIDGLLKPLLGFILSLTLLNIIFEAVALNTFTFNSVFVHIANIARYFYHGSFDVINVSFWFIGALFLGQVALKGFLEIKGFKKPLNYFLLAAFFLVLFFINTIKFKFYWSEYIPIFFTYLLIGHGFKKFSTRFLDGTAFFYSKAMIVFPVLFFMSVFLLNQLDIKMNFNLAGLEFNYHYLLGLSLLGVFTVLYFCRYIEKIPFLNSFLVYCSKASFFILAYHIFIKNVYKVVFDMKSYHPVLHTLLFILNIILCCLIYRFLQKVPFVRLLFYPIKVISLNNAEINLLKSKYINKFIPQDVSLGIA</sequence>
<keyword evidence="1" id="KW-1133">Transmembrane helix</keyword>
<feature type="transmembrane region" description="Helical" evidence="1">
    <location>
        <begin position="209"/>
        <end position="228"/>
    </location>
</feature>
<evidence type="ECO:0000313" key="4">
    <source>
        <dbReference type="Proteomes" id="UP000237310"/>
    </source>
</evidence>
<proteinExistence type="predicted"/>
<dbReference type="EMBL" id="PQVG01000006">
    <property type="protein sequence ID" value="POY38801.1"/>
    <property type="molecule type" value="Genomic_DNA"/>
</dbReference>
<feature type="transmembrane region" description="Helical" evidence="1">
    <location>
        <begin position="80"/>
        <end position="102"/>
    </location>
</feature>
<dbReference type="InterPro" id="IPR002656">
    <property type="entry name" value="Acyl_transf_3_dom"/>
</dbReference>
<organism evidence="3 4">
    <name type="scientific">Flavobacterium alvei</name>
    <dbReference type="NCBI Taxonomy" id="2080416"/>
    <lineage>
        <taxon>Bacteria</taxon>
        <taxon>Pseudomonadati</taxon>
        <taxon>Bacteroidota</taxon>
        <taxon>Flavobacteriia</taxon>
        <taxon>Flavobacteriales</taxon>
        <taxon>Flavobacteriaceae</taxon>
        <taxon>Flavobacterium</taxon>
    </lineage>
</organism>
<protein>
    <recommendedName>
        <fullName evidence="2">Acyltransferase 3 domain-containing protein</fullName>
    </recommendedName>
</protein>
<dbReference type="RefSeq" id="WP_103806375.1">
    <property type="nucleotide sequence ID" value="NZ_PQVG01000006.1"/>
</dbReference>
<gene>
    <name evidence="3" type="ORF">C3L50_11760</name>
</gene>
<evidence type="ECO:0000313" key="3">
    <source>
        <dbReference type="EMBL" id="POY38801.1"/>
    </source>
</evidence>
<evidence type="ECO:0000259" key="2">
    <source>
        <dbReference type="Pfam" id="PF01757"/>
    </source>
</evidence>
<evidence type="ECO:0000256" key="1">
    <source>
        <dbReference type="SAM" id="Phobius"/>
    </source>
</evidence>
<dbReference type="Proteomes" id="UP000237310">
    <property type="component" value="Unassembled WGS sequence"/>
</dbReference>
<keyword evidence="4" id="KW-1185">Reference proteome</keyword>
<feature type="transmembrane region" description="Helical" evidence="1">
    <location>
        <begin position="41"/>
        <end position="59"/>
    </location>
</feature>
<feature type="transmembrane region" description="Helical" evidence="1">
    <location>
        <begin position="278"/>
        <end position="300"/>
    </location>
</feature>
<keyword evidence="1" id="KW-0812">Transmembrane</keyword>
<feature type="transmembrane region" description="Helical" evidence="1">
    <location>
        <begin position="312"/>
        <end position="332"/>
    </location>
</feature>
<feature type="transmembrane region" description="Helical" evidence="1">
    <location>
        <begin position="180"/>
        <end position="197"/>
    </location>
</feature>
<dbReference type="GO" id="GO:0016747">
    <property type="term" value="F:acyltransferase activity, transferring groups other than amino-acyl groups"/>
    <property type="evidence" value="ECO:0007669"/>
    <property type="project" value="InterPro"/>
</dbReference>